<gene>
    <name evidence="1" type="ORF">SK128_024042</name>
</gene>
<protein>
    <submittedName>
        <fullName evidence="1">Uncharacterized protein</fullName>
    </submittedName>
</protein>
<organism evidence="1 2">
    <name type="scientific">Halocaridina rubra</name>
    <name type="common">Hawaiian red shrimp</name>
    <dbReference type="NCBI Taxonomy" id="373956"/>
    <lineage>
        <taxon>Eukaryota</taxon>
        <taxon>Metazoa</taxon>
        <taxon>Ecdysozoa</taxon>
        <taxon>Arthropoda</taxon>
        <taxon>Crustacea</taxon>
        <taxon>Multicrustacea</taxon>
        <taxon>Malacostraca</taxon>
        <taxon>Eumalacostraca</taxon>
        <taxon>Eucarida</taxon>
        <taxon>Decapoda</taxon>
        <taxon>Pleocyemata</taxon>
        <taxon>Caridea</taxon>
        <taxon>Atyoidea</taxon>
        <taxon>Atyidae</taxon>
        <taxon>Halocaridina</taxon>
    </lineage>
</organism>
<keyword evidence="2" id="KW-1185">Reference proteome</keyword>
<accession>A0AAN9AGX3</accession>
<evidence type="ECO:0000313" key="1">
    <source>
        <dbReference type="EMBL" id="KAK7086698.1"/>
    </source>
</evidence>
<reference evidence="1 2" key="1">
    <citation type="submission" date="2023-11" db="EMBL/GenBank/DDBJ databases">
        <title>Halocaridina rubra genome assembly.</title>
        <authorList>
            <person name="Smith C."/>
        </authorList>
    </citation>
    <scope>NUCLEOTIDE SEQUENCE [LARGE SCALE GENOMIC DNA]</scope>
    <source>
        <strain evidence="1">EP-1</strain>
        <tissue evidence="1">Whole</tissue>
    </source>
</reference>
<evidence type="ECO:0000313" key="2">
    <source>
        <dbReference type="Proteomes" id="UP001381693"/>
    </source>
</evidence>
<feature type="non-terminal residue" evidence="1">
    <location>
        <position position="1"/>
    </location>
</feature>
<proteinExistence type="predicted"/>
<dbReference type="EMBL" id="JAXCGZ010000104">
    <property type="protein sequence ID" value="KAK7086698.1"/>
    <property type="molecule type" value="Genomic_DNA"/>
</dbReference>
<feature type="non-terminal residue" evidence="1">
    <location>
        <position position="53"/>
    </location>
</feature>
<name>A0AAN9AGX3_HALRR</name>
<dbReference type="Proteomes" id="UP001381693">
    <property type="component" value="Unassembled WGS sequence"/>
</dbReference>
<dbReference type="AlphaFoldDB" id="A0AAN9AGX3"/>
<sequence length="53" mass="5899">DLTLEDGGLLKGSDGIPFQFIKDALPMTASYIRTIMNTSIVTKKFPDSWKISH</sequence>
<comment type="caution">
    <text evidence="1">The sequence shown here is derived from an EMBL/GenBank/DDBJ whole genome shotgun (WGS) entry which is preliminary data.</text>
</comment>